<gene>
    <name evidence="1" type="ORF">SDC9_113143</name>
</gene>
<dbReference type="EMBL" id="VSSQ01020961">
    <property type="protein sequence ID" value="MPM66236.1"/>
    <property type="molecule type" value="Genomic_DNA"/>
</dbReference>
<sequence length="301" mass="30867">MALPDRADQVDDAAGHVLLGGLHPQPLLRVQRGQLGEIGTILHLLGRLAVDRVETHQRVVLLATLPLAGLTDGAGDDVTLAESVFAHHRQRDVGIVGSGQVATGPHESVVVEDIENAADLDQHIVVMHRLVDALGLVAGASITAAAALALTAVAGAARSAGLLVLAGARRCLVGRRTHLLGDRLGHLFLLVGGRAAGGLPFPQTLADLRILAEGGEPGADAVLQALLGLVASWFGDWTIDSFDHRMLASLRARDRRVLGASGQFCLRGLLGGALAAVRAALTTTAGAGGGFGGGRDRRGAG</sequence>
<proteinExistence type="predicted"/>
<accession>A0A645BLP7</accession>
<organism evidence="1">
    <name type="scientific">bioreactor metagenome</name>
    <dbReference type="NCBI Taxonomy" id="1076179"/>
    <lineage>
        <taxon>unclassified sequences</taxon>
        <taxon>metagenomes</taxon>
        <taxon>ecological metagenomes</taxon>
    </lineage>
</organism>
<dbReference type="AlphaFoldDB" id="A0A645BLP7"/>
<protein>
    <submittedName>
        <fullName evidence="1">Uncharacterized protein</fullName>
    </submittedName>
</protein>
<comment type="caution">
    <text evidence="1">The sequence shown here is derived from an EMBL/GenBank/DDBJ whole genome shotgun (WGS) entry which is preliminary data.</text>
</comment>
<reference evidence="1" key="1">
    <citation type="submission" date="2019-08" db="EMBL/GenBank/DDBJ databases">
        <authorList>
            <person name="Kucharzyk K."/>
            <person name="Murdoch R.W."/>
            <person name="Higgins S."/>
            <person name="Loffler F."/>
        </authorList>
    </citation>
    <scope>NUCLEOTIDE SEQUENCE</scope>
</reference>
<evidence type="ECO:0000313" key="1">
    <source>
        <dbReference type="EMBL" id="MPM66236.1"/>
    </source>
</evidence>
<name>A0A645BLP7_9ZZZZ</name>